<dbReference type="Gene3D" id="3.40.1520.20">
    <property type="match status" value="4"/>
</dbReference>
<evidence type="ECO:0000259" key="2">
    <source>
        <dbReference type="PROSITE" id="PS51123"/>
    </source>
</evidence>
<evidence type="ECO:0000313" key="4">
    <source>
        <dbReference type="Proteomes" id="UP001203284"/>
    </source>
</evidence>
<evidence type="ECO:0000256" key="1">
    <source>
        <dbReference type="PROSITE-ProRule" id="PRU00473"/>
    </source>
</evidence>
<proteinExistence type="predicted"/>
<dbReference type="PROSITE" id="PS51123">
    <property type="entry name" value="OMPA_2"/>
    <property type="match status" value="1"/>
</dbReference>
<keyword evidence="1" id="KW-0472">Membrane</keyword>
<name>A0ABT0D6V4_9HYPH</name>
<dbReference type="InterPro" id="IPR006665">
    <property type="entry name" value="OmpA-like"/>
</dbReference>
<keyword evidence="4" id="KW-1185">Reference proteome</keyword>
<gene>
    <name evidence="3" type="ORF">MWN34_01935</name>
</gene>
<protein>
    <submittedName>
        <fullName evidence="3">OmpA family protein</fullName>
    </submittedName>
</protein>
<dbReference type="Gene3D" id="3.30.1330.60">
    <property type="entry name" value="OmpA-like domain"/>
    <property type="match status" value="1"/>
</dbReference>
<reference evidence="3 4" key="1">
    <citation type="submission" date="2022-04" db="EMBL/GenBank/DDBJ databases">
        <authorList>
            <person name="Grouzdev D.S."/>
            <person name="Pantiukh K.S."/>
            <person name="Krutkina M.S."/>
        </authorList>
    </citation>
    <scope>NUCLEOTIDE SEQUENCE [LARGE SCALE GENOMIC DNA]</scope>
    <source>
        <strain evidence="3 4">6x-1</strain>
    </source>
</reference>
<feature type="domain" description="OmpA-like" evidence="2">
    <location>
        <begin position="596"/>
        <end position="701"/>
    </location>
</feature>
<dbReference type="Pfam" id="PF04972">
    <property type="entry name" value="BON"/>
    <property type="match status" value="1"/>
</dbReference>
<dbReference type="InterPro" id="IPR036737">
    <property type="entry name" value="OmpA-like_sf"/>
</dbReference>
<dbReference type="EMBL" id="JALKCH010000001">
    <property type="protein sequence ID" value="MCK0195663.1"/>
    <property type="molecule type" value="Genomic_DNA"/>
</dbReference>
<dbReference type="SUPFAM" id="SSF103088">
    <property type="entry name" value="OmpA-like"/>
    <property type="match status" value="1"/>
</dbReference>
<dbReference type="InterPro" id="IPR007055">
    <property type="entry name" value="BON_dom"/>
</dbReference>
<comment type="caution">
    <text evidence="3">The sequence shown here is derived from an EMBL/GenBank/DDBJ whole genome shotgun (WGS) entry which is preliminary data.</text>
</comment>
<dbReference type="Pfam" id="PF00691">
    <property type="entry name" value="OmpA"/>
    <property type="match status" value="1"/>
</dbReference>
<dbReference type="Proteomes" id="UP001203284">
    <property type="component" value="Unassembled WGS sequence"/>
</dbReference>
<evidence type="ECO:0000313" key="3">
    <source>
        <dbReference type="EMBL" id="MCK0195663.1"/>
    </source>
</evidence>
<accession>A0ABT0D6V4</accession>
<dbReference type="CDD" id="cd07185">
    <property type="entry name" value="OmpA_C-like"/>
    <property type="match status" value="1"/>
</dbReference>
<sequence length="701" mass="73632">MCRWQAWWKGLVPLALLALVAVFFARAPLEGALADRADDLLNEIGESWARASFDGRDAQLVGEALSEEARVKVRSELSRMSGVRIVDDRTTLLPERRPFTFSVIRDGLNVRLEGYVPSRYARTRIVEAARNMAPDVKVSGDDGLVRARGVPAGDFAGVVAFGIDQLARMPAGRVTISDDSFSIEGRAPDFTTYDALEVTVRTDLPVDFKLARFAVLPPTVSPFIWSAEREDDGVLLAGYIPLGDARRALLDAVRGAVPGAAISDQLRLADGAPNADGWLKAAAYALQQLGRLPGGKVGLSDTSISIEGRAPDFAAYDALAAARRAVPEGYTLARFAVEPPTVAPFTFGVLKGMNRIRLVGYAPSEDAKRLLQDAVRAAFPGTAVSDEMRIASGGPPAEAFVAAVSFGVSQLGKLRTGEFRGYGTAFSLTGEALDSVAFGAVSAALKGEIPGGFKVSSSDVRPPLVSPYVFGLRRDADGLTVSGFYPDAAVHDHLLQEARSQFLGTPVNDVSSIAFGAPEGFGRAAEVALRELARLDNGEVRFDDLKLHMTGTALFPSAVDSIRTVLAANLPKGFSVELALDVAPPPAPMDGRSCQKALADTLAKAGPLFAPASAALAPGSHGVLDHLAAIVTGCPEATIEIAAHADAQESGGDTDNAQSAARARAVADYFAQAGISAQRLLAGGSAADAAAPGERVQFIVR</sequence>
<dbReference type="RefSeq" id="WP_247026150.1">
    <property type="nucleotide sequence ID" value="NZ_JALKCH010000001.1"/>
</dbReference>
<organism evidence="3 4">
    <name type="scientific">Ancylobacter crimeensis</name>
    <dbReference type="NCBI Taxonomy" id="2579147"/>
    <lineage>
        <taxon>Bacteria</taxon>
        <taxon>Pseudomonadati</taxon>
        <taxon>Pseudomonadota</taxon>
        <taxon>Alphaproteobacteria</taxon>
        <taxon>Hyphomicrobiales</taxon>
        <taxon>Xanthobacteraceae</taxon>
        <taxon>Ancylobacter</taxon>
    </lineage>
</organism>